<protein>
    <submittedName>
        <fullName evidence="2">Uncharacterized protein</fullName>
    </submittedName>
</protein>
<dbReference type="Proteomes" id="UP000324222">
    <property type="component" value="Unassembled WGS sequence"/>
</dbReference>
<feature type="region of interest" description="Disordered" evidence="1">
    <location>
        <begin position="1"/>
        <end position="24"/>
    </location>
</feature>
<evidence type="ECO:0000313" key="3">
    <source>
        <dbReference type="Proteomes" id="UP000324222"/>
    </source>
</evidence>
<gene>
    <name evidence="2" type="ORF">E2C01_043872</name>
</gene>
<feature type="region of interest" description="Disordered" evidence="1">
    <location>
        <begin position="39"/>
        <end position="63"/>
    </location>
</feature>
<feature type="compositionally biased region" description="Low complexity" evidence="1">
    <location>
        <begin position="94"/>
        <end position="116"/>
    </location>
</feature>
<keyword evidence="3" id="KW-1185">Reference proteome</keyword>
<organism evidence="2 3">
    <name type="scientific">Portunus trituberculatus</name>
    <name type="common">Swimming crab</name>
    <name type="synonym">Neptunus trituberculatus</name>
    <dbReference type="NCBI Taxonomy" id="210409"/>
    <lineage>
        <taxon>Eukaryota</taxon>
        <taxon>Metazoa</taxon>
        <taxon>Ecdysozoa</taxon>
        <taxon>Arthropoda</taxon>
        <taxon>Crustacea</taxon>
        <taxon>Multicrustacea</taxon>
        <taxon>Malacostraca</taxon>
        <taxon>Eumalacostraca</taxon>
        <taxon>Eucarida</taxon>
        <taxon>Decapoda</taxon>
        <taxon>Pleocyemata</taxon>
        <taxon>Brachyura</taxon>
        <taxon>Eubrachyura</taxon>
        <taxon>Portunoidea</taxon>
        <taxon>Portunidae</taxon>
        <taxon>Portuninae</taxon>
        <taxon>Portunus</taxon>
    </lineage>
</organism>
<feature type="compositionally biased region" description="Basic and acidic residues" evidence="1">
    <location>
        <begin position="40"/>
        <end position="59"/>
    </location>
</feature>
<feature type="region of interest" description="Disordered" evidence="1">
    <location>
        <begin position="83"/>
        <end position="125"/>
    </location>
</feature>
<dbReference type="EMBL" id="VSRR010009255">
    <property type="protein sequence ID" value="MPC50050.1"/>
    <property type="molecule type" value="Genomic_DNA"/>
</dbReference>
<accession>A0A5B7FQK0</accession>
<proteinExistence type="predicted"/>
<evidence type="ECO:0000313" key="2">
    <source>
        <dbReference type="EMBL" id="MPC50050.1"/>
    </source>
</evidence>
<sequence>MFGAGGRLREMKEDEGKERREGRKLMVTKMLEEAYPSRISKAEEGGRRRIGGREEESAVSHRHHSQRFFSGILSVPAMPQFLDRSRSFKRRKNSNSSTSSTTNTTTTITTTTTTTTAKNSRGRSSAINPHTFSFLPRPSIFMSLISRAFHIDSVFL</sequence>
<reference evidence="2 3" key="1">
    <citation type="submission" date="2019-05" db="EMBL/GenBank/DDBJ databases">
        <title>Another draft genome of Portunus trituberculatus and its Hox gene families provides insights of decapod evolution.</title>
        <authorList>
            <person name="Jeong J.-H."/>
            <person name="Song I."/>
            <person name="Kim S."/>
            <person name="Choi T."/>
            <person name="Kim D."/>
            <person name="Ryu S."/>
            <person name="Kim W."/>
        </authorList>
    </citation>
    <scope>NUCLEOTIDE SEQUENCE [LARGE SCALE GENOMIC DNA]</scope>
    <source>
        <tissue evidence="2">Muscle</tissue>
    </source>
</reference>
<dbReference type="AlphaFoldDB" id="A0A5B7FQK0"/>
<feature type="compositionally biased region" description="Basic and acidic residues" evidence="1">
    <location>
        <begin position="7"/>
        <end position="24"/>
    </location>
</feature>
<comment type="caution">
    <text evidence="2">The sequence shown here is derived from an EMBL/GenBank/DDBJ whole genome shotgun (WGS) entry which is preliminary data.</text>
</comment>
<evidence type="ECO:0000256" key="1">
    <source>
        <dbReference type="SAM" id="MobiDB-lite"/>
    </source>
</evidence>
<name>A0A5B7FQK0_PORTR</name>